<organism evidence="4 5">
    <name type="scientific">Aurantiacibacter gilvus</name>
    <dbReference type="NCBI Taxonomy" id="3139141"/>
    <lineage>
        <taxon>Bacteria</taxon>
        <taxon>Pseudomonadati</taxon>
        <taxon>Pseudomonadota</taxon>
        <taxon>Alphaproteobacteria</taxon>
        <taxon>Sphingomonadales</taxon>
        <taxon>Erythrobacteraceae</taxon>
        <taxon>Aurantiacibacter</taxon>
    </lineage>
</organism>
<name>A0ABU9IF21_9SPHN</name>
<protein>
    <submittedName>
        <fullName evidence="4">M23 family metallopeptidase</fullName>
        <ecNumber evidence="4">3.4.-.-</ecNumber>
    </submittedName>
</protein>
<dbReference type="PANTHER" id="PTHR21666">
    <property type="entry name" value="PEPTIDASE-RELATED"/>
    <property type="match status" value="1"/>
</dbReference>
<dbReference type="SUPFAM" id="SSF51261">
    <property type="entry name" value="Duplicated hybrid motif"/>
    <property type="match status" value="1"/>
</dbReference>
<dbReference type="InterPro" id="IPR050570">
    <property type="entry name" value="Cell_wall_metabolism_enzyme"/>
</dbReference>
<feature type="domain" description="M23ase beta-sheet core" evidence="3">
    <location>
        <begin position="149"/>
        <end position="243"/>
    </location>
</feature>
<sequence length="246" mass="25707">MSQSKLALGPFQFLATLAWSFLLVFAISEASPAWSQDVPAVVNVSDTVQDTVDTAFAPEGERETSVPAARTEERRGVGIIVGRALDLVGTTSSASRENFGDSSRVSSFSDTPVILISASRVPLIMPMEAMRVTSGFGVRRAPMVGASRHHAGIDIGAPAGTPIIATGDATVTSAGRSRGYGLLVVLDHGEGLETRYAHMSRLAVATGDRVSAGQIIGFVGSTGTATGPHLHYETRENGEAVDPLSR</sequence>
<dbReference type="InterPro" id="IPR011055">
    <property type="entry name" value="Dup_hybrid_motif"/>
</dbReference>
<accession>A0ABU9IF21</accession>
<dbReference type="Gene3D" id="2.70.70.10">
    <property type="entry name" value="Glucose Permease (Domain IIA)"/>
    <property type="match status" value="1"/>
</dbReference>
<dbReference type="InterPro" id="IPR016047">
    <property type="entry name" value="M23ase_b-sheet_dom"/>
</dbReference>
<proteinExistence type="predicted"/>
<comment type="caution">
    <text evidence="4">The sequence shown here is derived from an EMBL/GenBank/DDBJ whole genome shotgun (WGS) entry which is preliminary data.</text>
</comment>
<dbReference type="Pfam" id="PF01551">
    <property type="entry name" value="Peptidase_M23"/>
    <property type="match status" value="1"/>
</dbReference>
<dbReference type="CDD" id="cd12797">
    <property type="entry name" value="M23_peptidase"/>
    <property type="match status" value="1"/>
</dbReference>
<keyword evidence="1" id="KW-0732">Signal</keyword>
<keyword evidence="4" id="KW-0378">Hydrolase</keyword>
<dbReference type="RefSeq" id="WP_341673590.1">
    <property type="nucleotide sequence ID" value="NZ_JBBYHV010000002.1"/>
</dbReference>
<evidence type="ECO:0000313" key="4">
    <source>
        <dbReference type="EMBL" id="MEL1251023.1"/>
    </source>
</evidence>
<evidence type="ECO:0000259" key="3">
    <source>
        <dbReference type="Pfam" id="PF01551"/>
    </source>
</evidence>
<dbReference type="EMBL" id="JBBYHV010000002">
    <property type="protein sequence ID" value="MEL1251023.1"/>
    <property type="molecule type" value="Genomic_DNA"/>
</dbReference>
<evidence type="ECO:0000256" key="1">
    <source>
        <dbReference type="ARBA" id="ARBA00022729"/>
    </source>
</evidence>
<dbReference type="Proteomes" id="UP001497045">
    <property type="component" value="Unassembled WGS sequence"/>
</dbReference>
<reference evidence="4 5" key="1">
    <citation type="submission" date="2024-04" db="EMBL/GenBank/DDBJ databases">
        <title>Aurantiacibacter sp. DGU6 16S ribosomal RNA gene Genome sequencing and assembly.</title>
        <authorList>
            <person name="Park S."/>
        </authorList>
    </citation>
    <scope>NUCLEOTIDE SEQUENCE [LARGE SCALE GENOMIC DNA]</scope>
    <source>
        <strain evidence="4 5">DGU6</strain>
    </source>
</reference>
<evidence type="ECO:0000313" key="5">
    <source>
        <dbReference type="Proteomes" id="UP001497045"/>
    </source>
</evidence>
<gene>
    <name evidence="4" type="ORF">AAEO60_10095</name>
</gene>
<dbReference type="GO" id="GO:0016787">
    <property type="term" value="F:hydrolase activity"/>
    <property type="evidence" value="ECO:0007669"/>
    <property type="project" value="UniProtKB-KW"/>
</dbReference>
<dbReference type="EC" id="3.4.-.-" evidence="4"/>
<keyword evidence="5" id="KW-1185">Reference proteome</keyword>
<evidence type="ECO:0000256" key="2">
    <source>
        <dbReference type="SAM" id="MobiDB-lite"/>
    </source>
</evidence>
<dbReference type="PANTHER" id="PTHR21666:SF289">
    <property type="entry name" value="L-ALA--D-GLU ENDOPEPTIDASE"/>
    <property type="match status" value="1"/>
</dbReference>
<feature type="region of interest" description="Disordered" evidence="2">
    <location>
        <begin position="227"/>
        <end position="246"/>
    </location>
</feature>